<keyword evidence="2 3" id="KW-0040">ANK repeat</keyword>
<dbReference type="InterPro" id="IPR027417">
    <property type="entry name" value="P-loop_NTPase"/>
</dbReference>
<dbReference type="OrthoDB" id="10353370at2759"/>
<dbReference type="AlphaFoldDB" id="A0A6J8DHK4"/>
<gene>
    <name evidence="6" type="ORF">MCOR_40052</name>
</gene>
<evidence type="ECO:0000256" key="1">
    <source>
        <dbReference type="ARBA" id="ARBA00022737"/>
    </source>
</evidence>
<evidence type="ECO:0000259" key="5">
    <source>
        <dbReference type="Pfam" id="PF20720"/>
    </source>
</evidence>
<dbReference type="PANTHER" id="PTHR24198:SF165">
    <property type="entry name" value="ANKYRIN REPEAT-CONTAINING PROTEIN-RELATED"/>
    <property type="match status" value="1"/>
</dbReference>
<evidence type="ECO:0000313" key="7">
    <source>
        <dbReference type="Proteomes" id="UP000507470"/>
    </source>
</evidence>
<feature type="repeat" description="ANK" evidence="3">
    <location>
        <begin position="873"/>
        <end position="905"/>
    </location>
</feature>
<evidence type="ECO:0000256" key="3">
    <source>
        <dbReference type="PROSITE-ProRule" id="PRU00023"/>
    </source>
</evidence>
<dbReference type="Pfam" id="PF12796">
    <property type="entry name" value="Ank_2"/>
    <property type="match status" value="3"/>
</dbReference>
<feature type="repeat" description="ANK" evidence="3">
    <location>
        <begin position="675"/>
        <end position="707"/>
    </location>
</feature>
<accession>A0A6J8DHK4</accession>
<feature type="repeat" description="ANK" evidence="3">
    <location>
        <begin position="991"/>
        <end position="1023"/>
    </location>
</feature>
<dbReference type="PANTHER" id="PTHR24198">
    <property type="entry name" value="ANKYRIN REPEAT AND PROTEIN KINASE DOMAIN-CONTAINING PROTEIN"/>
    <property type="match status" value="1"/>
</dbReference>
<dbReference type="SUPFAM" id="SSF48403">
    <property type="entry name" value="Ankyrin repeat"/>
    <property type="match status" value="2"/>
</dbReference>
<dbReference type="Proteomes" id="UP000507470">
    <property type="component" value="Unassembled WGS sequence"/>
</dbReference>
<dbReference type="InterPro" id="IPR002110">
    <property type="entry name" value="Ankyrin_rpt"/>
</dbReference>
<dbReference type="SUPFAM" id="SSF52540">
    <property type="entry name" value="P-loop containing nucleoside triphosphate hydrolases"/>
    <property type="match status" value="1"/>
</dbReference>
<sequence>MLLCMQGGVLEWTVVEKATEYGQSVTLFCNVSNCCPKNAGWDRLTPVQRTLFIDVKTGRPNKKYDGKVLKDGYTLIIQNLTKQDLNVSYSCVYGATIGEGKFLLEEDVFTFVTQPDVPTGNSRLSPEEITSIIIGITMMIVLVSIFIYFVIKRNKKPEEVENPDVTEQLMTTETDQQEIIPMNIKEEVENPDVTEQLMTTETDQQEIIPMNIKRSCLRNPTKDQIKKQIEDWEKNDKKFVSTRASDYVMECLNDNSCLTLTAPSGVGKSFIARHTALLLKKEGYNIIPVDLPSDIKTYYQPGKKTVFIVDDICGNFTANQQQIDNWKQLLSVINTIIADKCCKIIVSCRLQVFKDDKFNILLPFKSCECNLISDKLSLTSVEKTNIAKTYIGTSMTDIDDLSSKCDFFPLLCSLYHEKEDVDVKEYFKNPFDVYKSELDRLSEHGDEGKYKICSLALCVLFNNQLKEKWFQGKMTDEEREIIKDTCEACEFNSIPKAKLKKSLDTLDGTFICKQNGIYRTVHDKLFDFLAHYFGQKMIECLIDHGDSDLVHERFVWQTSSDDKNSNIDFIIEIPDDYLESYLKRFIKDWSAGKVSHIFSNNNMKVLSWRQKLLQYLLQINKSQQLELANIKDTVLPKEEYGSGTTPLVSTCCDGYTDIVQWLLHNNKGVNQCRDDGVNGLYMASQNGHTDIVKLLLEKDPKVDLCDNDGVSPLYMASQNGHTDIVKLLLEKNPNVDLCRYDGCSPLYIASQEGHTDIVKLLLERNPNVDLCNIDGCSPLYIASQAGHTDIVKLLLEKNPNVDLCRYDGCSPLYIASEEGDTDIVQILLEKDPNIDLCDKDGFTPLIKSCAFNLISVAQLLIKHKPDINAQTVHGGNALIFSAWNGHLEITQLLLENNADCNICCHSKQSITDTLNNHPSETLDEYKQKLFDSIPKNTLSNVRDYISTKSVDFFFDVDAGSSPLHIACFMGRIGVVRCLLDHNADINMTKEDGTTPLFFACQVGHEDIVRLLLDKGAKTQMCRPDGESPLKIATDNGHTSIVVMLTNHTKKEDKLSS</sequence>
<dbReference type="PROSITE" id="PS50088">
    <property type="entry name" value="ANK_REPEAT"/>
    <property type="match status" value="8"/>
</dbReference>
<keyword evidence="1" id="KW-0677">Repeat</keyword>
<feature type="repeat" description="ANK" evidence="3">
    <location>
        <begin position="958"/>
        <end position="990"/>
    </location>
</feature>
<dbReference type="InterPro" id="IPR036770">
    <property type="entry name" value="Ankyrin_rpt-contain_sf"/>
</dbReference>
<organism evidence="6 7">
    <name type="scientific">Mytilus coruscus</name>
    <name type="common">Sea mussel</name>
    <dbReference type="NCBI Taxonomy" id="42192"/>
    <lineage>
        <taxon>Eukaryota</taxon>
        <taxon>Metazoa</taxon>
        <taxon>Spiralia</taxon>
        <taxon>Lophotrochozoa</taxon>
        <taxon>Mollusca</taxon>
        <taxon>Bivalvia</taxon>
        <taxon>Autobranchia</taxon>
        <taxon>Pteriomorphia</taxon>
        <taxon>Mytilida</taxon>
        <taxon>Mytiloidea</taxon>
        <taxon>Mytilidae</taxon>
        <taxon>Mytilinae</taxon>
        <taxon>Mytilus</taxon>
    </lineage>
</organism>
<keyword evidence="4" id="KW-0812">Transmembrane</keyword>
<proteinExistence type="predicted"/>
<keyword evidence="4" id="KW-0472">Membrane</keyword>
<name>A0A6J8DHK4_MYTCO</name>
<evidence type="ECO:0000313" key="6">
    <source>
        <dbReference type="EMBL" id="CAC5406480.1"/>
    </source>
</evidence>
<protein>
    <recommendedName>
        <fullName evidence="5">Novel STAND NTPase 3 domain-containing protein</fullName>
    </recommendedName>
</protein>
<dbReference type="Pfam" id="PF13637">
    <property type="entry name" value="Ank_4"/>
    <property type="match status" value="1"/>
</dbReference>
<feature type="repeat" description="ANK" evidence="3">
    <location>
        <begin position="741"/>
        <end position="773"/>
    </location>
</feature>
<evidence type="ECO:0000256" key="4">
    <source>
        <dbReference type="SAM" id="Phobius"/>
    </source>
</evidence>
<dbReference type="PRINTS" id="PR01415">
    <property type="entry name" value="ANKYRIN"/>
</dbReference>
<feature type="transmembrane region" description="Helical" evidence="4">
    <location>
        <begin position="132"/>
        <end position="151"/>
    </location>
</feature>
<reference evidence="6 7" key="1">
    <citation type="submission" date="2020-06" db="EMBL/GenBank/DDBJ databases">
        <authorList>
            <person name="Li R."/>
            <person name="Bekaert M."/>
        </authorList>
    </citation>
    <scope>NUCLEOTIDE SEQUENCE [LARGE SCALE GENOMIC DNA]</scope>
    <source>
        <strain evidence="7">wild</strain>
    </source>
</reference>
<keyword evidence="4" id="KW-1133">Transmembrane helix</keyword>
<keyword evidence="7" id="KW-1185">Reference proteome</keyword>
<dbReference type="InterPro" id="IPR049050">
    <property type="entry name" value="nSTAND3"/>
</dbReference>
<dbReference type="Gene3D" id="1.25.40.20">
    <property type="entry name" value="Ankyrin repeat-containing domain"/>
    <property type="match status" value="2"/>
</dbReference>
<dbReference type="SMART" id="SM00248">
    <property type="entry name" value="ANK"/>
    <property type="match status" value="11"/>
</dbReference>
<dbReference type="EMBL" id="CACVKT020007230">
    <property type="protein sequence ID" value="CAC5406480.1"/>
    <property type="molecule type" value="Genomic_DNA"/>
</dbReference>
<feature type="domain" description="Novel STAND NTPase 3" evidence="5">
    <location>
        <begin position="239"/>
        <end position="391"/>
    </location>
</feature>
<feature type="repeat" description="ANK" evidence="3">
    <location>
        <begin position="708"/>
        <end position="740"/>
    </location>
</feature>
<feature type="repeat" description="ANK" evidence="3">
    <location>
        <begin position="774"/>
        <end position="806"/>
    </location>
</feature>
<evidence type="ECO:0000256" key="2">
    <source>
        <dbReference type="ARBA" id="ARBA00023043"/>
    </source>
</evidence>
<dbReference type="PROSITE" id="PS50297">
    <property type="entry name" value="ANK_REP_REGION"/>
    <property type="match status" value="8"/>
</dbReference>
<feature type="repeat" description="ANK" evidence="3">
    <location>
        <begin position="807"/>
        <end position="839"/>
    </location>
</feature>
<dbReference type="Pfam" id="PF20720">
    <property type="entry name" value="nSTAND3"/>
    <property type="match status" value="1"/>
</dbReference>